<evidence type="ECO:0000313" key="2">
    <source>
        <dbReference type="EMBL" id="EEO28977.1"/>
    </source>
</evidence>
<dbReference type="EMBL" id="GG658170">
    <property type="protein sequence ID" value="EEO28977.1"/>
    <property type="molecule type" value="Genomic_DNA"/>
</dbReference>
<proteinExistence type="predicted"/>
<name>C3XCW8_OXAFO</name>
<dbReference type="OrthoDB" id="5568941at2"/>
<dbReference type="GeneID" id="77136109"/>
<evidence type="ECO:0000313" key="3">
    <source>
        <dbReference type="Proteomes" id="UP000005089"/>
    </source>
</evidence>
<organism evidence="2 3">
    <name type="scientific">Oxalobacter formigenes OXCC13</name>
    <dbReference type="NCBI Taxonomy" id="556269"/>
    <lineage>
        <taxon>Bacteria</taxon>
        <taxon>Pseudomonadati</taxon>
        <taxon>Pseudomonadota</taxon>
        <taxon>Betaproteobacteria</taxon>
        <taxon>Burkholderiales</taxon>
        <taxon>Oxalobacteraceae</taxon>
        <taxon>Oxalobacter</taxon>
    </lineage>
</organism>
<dbReference type="RefSeq" id="WP_005879158.1">
    <property type="nucleotide sequence ID" value="NZ_CP019430.1"/>
</dbReference>
<sequence>MSVTTKKPVPVNPLLSAEMLTELLIKHYDFHEGFFSLAVEFQIGTGTVGPSPEKRSPGVMIGIAKIGLVETDEATPLSVNASISNPAKKTRKKVTKKENIVNEE</sequence>
<accession>C3XCW8</accession>
<feature type="region of interest" description="Disordered" evidence="1">
    <location>
        <begin position="84"/>
        <end position="104"/>
    </location>
</feature>
<keyword evidence="3" id="KW-1185">Reference proteome</keyword>
<gene>
    <name evidence="2" type="ORF">OFBG_00005</name>
</gene>
<evidence type="ECO:0000256" key="1">
    <source>
        <dbReference type="SAM" id="MobiDB-lite"/>
    </source>
</evidence>
<dbReference type="Proteomes" id="UP000005089">
    <property type="component" value="Unassembled WGS sequence"/>
</dbReference>
<dbReference type="HOGENOM" id="CLU_2247322_0_0_4"/>
<reference evidence="2 3" key="1">
    <citation type="submission" date="2009-02" db="EMBL/GenBank/DDBJ databases">
        <title>The Genome Sequence of Oxalobacter formigenes OXCC13.</title>
        <authorList>
            <consortium name="The Broad Institute Genome Sequencing Platform"/>
            <person name="Ward D."/>
            <person name="Young S.K."/>
            <person name="Kodira C.D."/>
            <person name="Zeng Q."/>
            <person name="Koehrsen M."/>
            <person name="Alvarado L."/>
            <person name="Berlin A."/>
            <person name="Borenstein D."/>
            <person name="Chen Z."/>
            <person name="Engels R."/>
            <person name="Freedman E."/>
            <person name="Gellesch M."/>
            <person name="Goldberg J."/>
            <person name="Griggs A."/>
            <person name="Gujja S."/>
            <person name="Heiman D."/>
            <person name="Hepburn T."/>
            <person name="Howarth C."/>
            <person name="Jen D."/>
            <person name="Larson L."/>
            <person name="Lewis B."/>
            <person name="Mehta T."/>
            <person name="Park D."/>
            <person name="Pearson M."/>
            <person name="Roberts A."/>
            <person name="Saif S."/>
            <person name="Shea T."/>
            <person name="Shenoy N."/>
            <person name="Sisk P."/>
            <person name="Stolte C."/>
            <person name="Sykes S."/>
            <person name="Walk T."/>
            <person name="White J."/>
            <person name="Yandava C."/>
            <person name="Allison M.J."/>
            <person name="Lander E."/>
            <person name="Nusbaum C."/>
            <person name="Galagan J."/>
            <person name="Birren B."/>
        </authorList>
    </citation>
    <scope>NUCLEOTIDE SEQUENCE [LARGE SCALE GENOMIC DNA]</scope>
    <source>
        <strain evidence="2 3">OXCC13</strain>
    </source>
</reference>
<protein>
    <submittedName>
        <fullName evidence="2">Uncharacterized protein</fullName>
    </submittedName>
</protein>
<dbReference type="AlphaFoldDB" id="C3XCW8"/>